<evidence type="ECO:0000313" key="2">
    <source>
        <dbReference type="Proteomes" id="UP000034103"/>
    </source>
</evidence>
<gene>
    <name evidence="1" type="ORF">MYAER_0084</name>
</gene>
<reference evidence="1 2" key="1">
    <citation type="journal article" date="2015" name="Genome Announc.">
        <title>Complete Genome Sequence of Microcystis aeruginosa NIES-2549, a Bloom-Forming Cyanobacterium from Lake Kasumigaura, Japan.</title>
        <authorList>
            <person name="Yamaguchi H."/>
            <person name="Suzuki S."/>
            <person name="Tanabe Y."/>
            <person name="Osana Y."/>
            <person name="Shimura Y."/>
            <person name="Ishida K."/>
            <person name="Kawachi M."/>
        </authorList>
    </citation>
    <scope>NUCLEOTIDE SEQUENCE [LARGE SCALE GENOMIC DNA]</scope>
    <source>
        <strain evidence="1 2">NIES-2549</strain>
    </source>
</reference>
<sequence>MKDFTYWKKLHDGNNLLEFNTDSTGQLWLKIKSIVRRELLLEFTERFSLNLISTSLNGQFEELFSLLKDNPTEAHRKLDAYIREKNTQQLQCLNQEALVSELYKLKTFEWGGDYQNSLDKYLVTHYVKAISSYDVLISKFEKEINRAVQGYVLNSWYNHWSSILIEHLFKSHPSVLPTVGQIKSVDFFIQNLPFDLKVTYFPAEYLKLKRREKGLPVELTFLKQKARELAITFDKSAKPSDLYYEITEKLKDRDDDLSLDVLNQLKSQNLSIVGETQQNPRTLIKWLYENQGEMRFGSENRLFLVLIDTRDFSNSWKLKRNLDILAPAINSFLADFRSKTISALTIDFRYPGKPQTFSALSDVIFVVK</sequence>
<dbReference type="AlphaFoldDB" id="A0A0F6RJ99"/>
<accession>A0A0F6RJ99</accession>
<dbReference type="RefSeq" id="WP_046660509.1">
    <property type="nucleotide sequence ID" value="NZ_CP011304.1"/>
</dbReference>
<dbReference type="REBASE" id="110163">
    <property type="entry name" value="Mae2549ORF83P"/>
</dbReference>
<dbReference type="Proteomes" id="UP000034103">
    <property type="component" value="Chromosome"/>
</dbReference>
<dbReference type="HOGENOM" id="CLU_064062_0_0_3"/>
<dbReference type="PATRIC" id="fig|1641812.3.peg.87"/>
<protein>
    <submittedName>
        <fullName evidence="1">Uncharacterized protein</fullName>
    </submittedName>
</protein>
<dbReference type="EMBL" id="CP011304">
    <property type="protein sequence ID" value="AKE62448.1"/>
    <property type="molecule type" value="Genomic_DNA"/>
</dbReference>
<name>A0A0F6RJ99_MICAE</name>
<evidence type="ECO:0000313" key="1">
    <source>
        <dbReference type="EMBL" id="AKE62448.1"/>
    </source>
</evidence>
<proteinExistence type="predicted"/>
<organism evidence="1 2">
    <name type="scientific">Microcystis aeruginosa NIES-2549</name>
    <dbReference type="NCBI Taxonomy" id="1641812"/>
    <lineage>
        <taxon>Bacteria</taxon>
        <taxon>Bacillati</taxon>
        <taxon>Cyanobacteriota</taxon>
        <taxon>Cyanophyceae</taxon>
        <taxon>Oscillatoriophycideae</taxon>
        <taxon>Chroococcales</taxon>
        <taxon>Microcystaceae</taxon>
        <taxon>Microcystis</taxon>
    </lineage>
</organism>